<dbReference type="Proteomes" id="UP000422764">
    <property type="component" value="Chromosome"/>
</dbReference>
<gene>
    <name evidence="3" type="ORF">GOM49_13370</name>
</gene>
<proteinExistence type="predicted"/>
<keyword evidence="1" id="KW-0732">Signal</keyword>
<evidence type="ECO:0000256" key="1">
    <source>
        <dbReference type="ARBA" id="ARBA00022729"/>
    </source>
</evidence>
<accession>A0A6I6EUG5</accession>
<dbReference type="AlphaFoldDB" id="A0A6I6EUG5"/>
<reference evidence="3 4" key="1">
    <citation type="submission" date="2019-12" db="EMBL/GenBank/DDBJ databases">
        <title>Genome sequenceing of Clostridium bovifaecis.</title>
        <authorList>
            <person name="Yao Y."/>
        </authorList>
    </citation>
    <scope>NUCLEOTIDE SEQUENCE [LARGE SCALE GENOMIC DNA]</scope>
    <source>
        <strain evidence="3 4">BXX</strain>
    </source>
</reference>
<dbReference type="PANTHER" id="PTHR35788:SF1">
    <property type="entry name" value="EXPORTED PROTEIN"/>
    <property type="match status" value="1"/>
</dbReference>
<dbReference type="SMART" id="SM01208">
    <property type="entry name" value="G5"/>
    <property type="match status" value="1"/>
</dbReference>
<evidence type="ECO:0000259" key="2">
    <source>
        <dbReference type="PROSITE" id="PS51109"/>
    </source>
</evidence>
<dbReference type="EMBL" id="CP046522">
    <property type="protein sequence ID" value="QGU95950.1"/>
    <property type="molecule type" value="Genomic_DNA"/>
</dbReference>
<dbReference type="PANTHER" id="PTHR35788">
    <property type="entry name" value="EXPORTED PROTEIN-RELATED"/>
    <property type="match status" value="1"/>
</dbReference>
<evidence type="ECO:0000313" key="3">
    <source>
        <dbReference type="EMBL" id="QGU95950.1"/>
    </source>
</evidence>
<dbReference type="Pfam" id="PF07501">
    <property type="entry name" value="G5"/>
    <property type="match status" value="1"/>
</dbReference>
<dbReference type="InterPro" id="IPR007391">
    <property type="entry name" value="Vancomycin_resist_VanW"/>
</dbReference>
<dbReference type="Pfam" id="PF12229">
    <property type="entry name" value="PG_binding_4"/>
    <property type="match status" value="1"/>
</dbReference>
<dbReference type="InterPro" id="IPR052913">
    <property type="entry name" value="Glycopeptide_resist_protein"/>
</dbReference>
<dbReference type="InterPro" id="IPR022029">
    <property type="entry name" value="YoaR-like_PG-bd"/>
</dbReference>
<feature type="domain" description="G5" evidence="2">
    <location>
        <begin position="368"/>
        <end position="447"/>
    </location>
</feature>
<sequence>MRKKIMATTTVLAVLTIGTISGSYVYATGSNWKDVVYPRVYIEDINVGGKQLIEVEELIQKKYSDQVLAKKIDVKVKDKIYTLDYDKIEAGYNIDEVIKEAFSYGKQGNVIEKYKLIKGEEKKEFKLEFAYNSKPIDEFVDKIESEVNKEAKNAKISITNGEIKITPEVDGAKIKKGKLKQAIVDQINGELSQEHIKIEVPIETITPEITQEKLSAINSPISSFSTSFFTSTANRINNIELATKAINGTLLMPGESFSFNETVGERTSARGYKAAGVIVGDKIESGLGGGICQVSSTLYNAMLHANIKADERRNHSLPLAYIGKGLDATVDWGNIDLKFTNTLDKPIYIEGYTKDKRVYFNIYADESFTKRSYEMATEVSTVQPDIKYTNDPNRLEGESVVIKNSSNGYKVKVYRKTFENGKLINTEVISNDYYRPINGEIVRGTKKLVSENE</sequence>
<dbReference type="PROSITE" id="PS51109">
    <property type="entry name" value="G5"/>
    <property type="match status" value="1"/>
</dbReference>
<organism evidence="3 4">
    <name type="scientific">Clostridium bovifaecis</name>
    <dbReference type="NCBI Taxonomy" id="2184719"/>
    <lineage>
        <taxon>Bacteria</taxon>
        <taxon>Bacillati</taxon>
        <taxon>Bacillota</taxon>
        <taxon>Clostridia</taxon>
        <taxon>Eubacteriales</taxon>
        <taxon>Clostridiaceae</taxon>
        <taxon>Clostridium</taxon>
    </lineage>
</organism>
<dbReference type="InterPro" id="IPR011098">
    <property type="entry name" value="G5_dom"/>
</dbReference>
<dbReference type="Pfam" id="PF04294">
    <property type="entry name" value="VanW"/>
    <property type="match status" value="1"/>
</dbReference>
<evidence type="ECO:0000313" key="4">
    <source>
        <dbReference type="Proteomes" id="UP000422764"/>
    </source>
</evidence>
<keyword evidence="4" id="KW-1185">Reference proteome</keyword>
<dbReference type="Gene3D" id="2.20.230.10">
    <property type="entry name" value="Resuscitation-promoting factor rpfb"/>
    <property type="match status" value="1"/>
</dbReference>
<name>A0A6I6EUG5_9CLOT</name>
<protein>
    <recommendedName>
        <fullName evidence="2">G5 domain-containing protein</fullName>
    </recommendedName>
</protein>